<evidence type="ECO:0000313" key="4">
    <source>
        <dbReference type="EMBL" id="MXR37939.1"/>
    </source>
</evidence>
<evidence type="ECO:0000256" key="1">
    <source>
        <dbReference type="ARBA" id="ARBA00022679"/>
    </source>
</evidence>
<evidence type="ECO:0000313" key="5">
    <source>
        <dbReference type="Proteomes" id="UP000467214"/>
    </source>
</evidence>
<dbReference type="Pfam" id="PF00535">
    <property type="entry name" value="Glycos_transf_2"/>
    <property type="match status" value="1"/>
</dbReference>
<dbReference type="AlphaFoldDB" id="A0A845BNR8"/>
<feature type="domain" description="Glycosyltransferase 2-like" evidence="2">
    <location>
        <begin position="4"/>
        <end position="136"/>
    </location>
</feature>
<dbReference type="Proteomes" id="UP000467214">
    <property type="component" value="Unassembled WGS sequence"/>
</dbReference>
<keyword evidence="5" id="KW-1185">Reference proteome</keyword>
<dbReference type="InterPro" id="IPR001173">
    <property type="entry name" value="Glyco_trans_2-like"/>
</dbReference>
<sequence length="283" mass="32009">MKVSVIVTTYNRPDALAAVLEGFLHQQGVATADWEVVVADDGSGEETRRVVASYQGKMEGRLLHAWQEDKGFRAAEARNLAVTKSTGDYLIFLDGDCIPCSDFIQEHMRLAEAGWFIAGNRVLMSAHFTEQYLAGSIKPVTSWSLSDWLCFRSRKEINNALGWLRLALPGFRKKKPKDWKLFRTCNAAVWRNDFYAVDGFDCTFSGWGYEDSDLAVRLLRLGVKIKNGRFAVPVLHLWHHENDRSQHDENWARFEHSLHGQHVWAEAGLSALGGEEKVNGRGK</sequence>
<evidence type="ECO:0000259" key="2">
    <source>
        <dbReference type="Pfam" id="PF00535"/>
    </source>
</evidence>
<comment type="caution">
    <text evidence="4">The sequence shown here is derived from an EMBL/GenBank/DDBJ whole genome shotgun (WGS) entry which is preliminary data.</text>
</comment>
<dbReference type="RefSeq" id="WP_160797770.1">
    <property type="nucleotide sequence ID" value="NZ_WSSB01000013.1"/>
</dbReference>
<gene>
    <name evidence="4" type="ORF">GQF02_13245</name>
</gene>
<dbReference type="Pfam" id="PF02709">
    <property type="entry name" value="Glyco_transf_7C"/>
    <property type="match status" value="1"/>
</dbReference>
<dbReference type="InterPro" id="IPR050834">
    <property type="entry name" value="Glycosyltransf_2"/>
</dbReference>
<name>A0A845BNR8_9NEIS</name>
<dbReference type="InterPro" id="IPR027791">
    <property type="entry name" value="Galactosyl_T_C"/>
</dbReference>
<dbReference type="InterPro" id="IPR029044">
    <property type="entry name" value="Nucleotide-diphossugar_trans"/>
</dbReference>
<proteinExistence type="predicted"/>
<dbReference type="PANTHER" id="PTHR43685">
    <property type="entry name" value="GLYCOSYLTRANSFERASE"/>
    <property type="match status" value="1"/>
</dbReference>
<dbReference type="PANTHER" id="PTHR43685:SF3">
    <property type="entry name" value="SLR2126 PROTEIN"/>
    <property type="match status" value="1"/>
</dbReference>
<dbReference type="CDD" id="cd06420">
    <property type="entry name" value="GT2_Chondriotin_Pol_N"/>
    <property type="match status" value="1"/>
</dbReference>
<dbReference type="GO" id="GO:0016740">
    <property type="term" value="F:transferase activity"/>
    <property type="evidence" value="ECO:0007669"/>
    <property type="project" value="UniProtKB-KW"/>
</dbReference>
<feature type="domain" description="Galactosyltransferase C-terminal" evidence="3">
    <location>
        <begin position="177"/>
        <end position="229"/>
    </location>
</feature>
<dbReference type="EMBL" id="WSSB01000013">
    <property type="protein sequence ID" value="MXR37939.1"/>
    <property type="molecule type" value="Genomic_DNA"/>
</dbReference>
<keyword evidence="1 4" id="KW-0808">Transferase</keyword>
<dbReference type="Gene3D" id="3.90.550.10">
    <property type="entry name" value="Spore Coat Polysaccharide Biosynthesis Protein SpsA, Chain A"/>
    <property type="match status" value="1"/>
</dbReference>
<accession>A0A845BNR8</accession>
<organism evidence="4 5">
    <name type="scientific">Craterilacuibacter sinensis</name>
    <dbReference type="NCBI Taxonomy" id="2686017"/>
    <lineage>
        <taxon>Bacteria</taxon>
        <taxon>Pseudomonadati</taxon>
        <taxon>Pseudomonadota</taxon>
        <taxon>Betaproteobacteria</taxon>
        <taxon>Neisseriales</taxon>
        <taxon>Neisseriaceae</taxon>
        <taxon>Craterilacuibacter</taxon>
    </lineage>
</organism>
<reference evidence="4 5" key="1">
    <citation type="submission" date="2019-12" db="EMBL/GenBank/DDBJ databases">
        <title>Neisseriaceae gen. nov. sp. Genome sequencing and assembly.</title>
        <authorList>
            <person name="Liu Z."/>
            <person name="Li A."/>
        </authorList>
    </citation>
    <scope>NUCLEOTIDE SEQUENCE [LARGE SCALE GENOMIC DNA]</scope>
    <source>
        <strain evidence="4 5">B2N2-7</strain>
    </source>
</reference>
<evidence type="ECO:0000259" key="3">
    <source>
        <dbReference type="Pfam" id="PF02709"/>
    </source>
</evidence>
<dbReference type="SUPFAM" id="SSF53448">
    <property type="entry name" value="Nucleotide-diphospho-sugar transferases"/>
    <property type="match status" value="1"/>
</dbReference>
<protein>
    <submittedName>
        <fullName evidence="4">Glycosyltransferase</fullName>
    </submittedName>
</protein>